<comment type="similarity">
    <text evidence="2">Belongs to the amino acid-polyamine-organocation (APC) superfamily. Spore germination protein (SGP) (TC 2.A.3.9) family.</text>
</comment>
<keyword evidence="7 8" id="KW-0472">Membrane</keyword>
<evidence type="ECO:0000256" key="6">
    <source>
        <dbReference type="ARBA" id="ARBA00022989"/>
    </source>
</evidence>
<dbReference type="NCBIfam" id="TIGR00912">
    <property type="entry name" value="2A0309"/>
    <property type="match status" value="1"/>
</dbReference>
<feature type="transmembrane region" description="Helical" evidence="8">
    <location>
        <begin position="39"/>
        <end position="61"/>
    </location>
</feature>
<reference evidence="9 10" key="1">
    <citation type="submission" date="2020-01" db="EMBL/GenBank/DDBJ databases">
        <title>Paenibacillus sp. nov., isolated from tomato rhizosphere.</title>
        <authorList>
            <person name="Weon H.-Y."/>
            <person name="Lee S.A."/>
        </authorList>
    </citation>
    <scope>NUCLEOTIDE SEQUENCE [LARGE SCALE GENOMIC DNA]</scope>
    <source>
        <strain evidence="9 10">12200R-189</strain>
    </source>
</reference>
<keyword evidence="5 8" id="KW-0812">Transmembrane</keyword>
<dbReference type="GO" id="GO:0016020">
    <property type="term" value="C:membrane"/>
    <property type="evidence" value="ECO:0007669"/>
    <property type="project" value="UniProtKB-SubCell"/>
</dbReference>
<dbReference type="RefSeq" id="WP_162357438.1">
    <property type="nucleotide sequence ID" value="NZ_CP048209.1"/>
</dbReference>
<evidence type="ECO:0000313" key="10">
    <source>
        <dbReference type="Proteomes" id="UP000476064"/>
    </source>
</evidence>
<feature type="transmembrane region" description="Helical" evidence="8">
    <location>
        <begin position="270"/>
        <end position="292"/>
    </location>
</feature>
<keyword evidence="4" id="KW-0309">Germination</keyword>
<sequence>MNNLRQITAIQTSAILASSIIGVGVLALPLFAVKAADSGAPLVTLLGMGLGYVGLFIITLLGVRFPNQSIIRYSEAIIGRWLAWIGSIAIIAFFAILTSLAAREFGEVVVTSVLKRTPVEVTVIVMLALATLSCRNGIRTFAYMHHFYFPLLLGPGFLIVALSMKNADWINLQPIWGNDPSGMLHGITTVASLFQGSFVMTLIIPAMRRPDRAILASFWGIVIAGGLYVSIVIAAVSVFGPEEIKHLLWPTLELAKATTLPANVLERLDAAFLAVWVMAVFTTLLTTYFLTIRMTTELFRLKDHKAFSSFFMPFVFILALIPKNVFQMYDIIELVGTIGLVITIGYPGLLLIVALIRKKRGNRPNEQAMEQSR</sequence>
<evidence type="ECO:0000256" key="5">
    <source>
        <dbReference type="ARBA" id="ARBA00022692"/>
    </source>
</evidence>
<dbReference type="AlphaFoldDB" id="A0A6C0G1A5"/>
<dbReference type="InterPro" id="IPR004761">
    <property type="entry name" value="Spore_GerAB"/>
</dbReference>
<dbReference type="EMBL" id="CP048209">
    <property type="protein sequence ID" value="QHT60999.1"/>
    <property type="molecule type" value="Genomic_DNA"/>
</dbReference>
<dbReference type="PANTHER" id="PTHR34975">
    <property type="entry name" value="SPORE GERMINATION PROTEIN A2"/>
    <property type="match status" value="1"/>
</dbReference>
<protein>
    <submittedName>
        <fullName evidence="9">Endospore germination permease</fullName>
    </submittedName>
</protein>
<organism evidence="9 10">
    <name type="scientific">Paenibacillus lycopersici</name>
    <dbReference type="NCBI Taxonomy" id="2704462"/>
    <lineage>
        <taxon>Bacteria</taxon>
        <taxon>Bacillati</taxon>
        <taxon>Bacillota</taxon>
        <taxon>Bacilli</taxon>
        <taxon>Bacillales</taxon>
        <taxon>Paenibacillaceae</taxon>
        <taxon>Paenibacillus</taxon>
    </lineage>
</organism>
<feature type="transmembrane region" description="Helical" evidence="8">
    <location>
        <begin position="334"/>
        <end position="356"/>
    </location>
</feature>
<feature type="transmembrane region" description="Helical" evidence="8">
    <location>
        <begin position="147"/>
        <end position="164"/>
    </location>
</feature>
<evidence type="ECO:0000313" key="9">
    <source>
        <dbReference type="EMBL" id="QHT60999.1"/>
    </source>
</evidence>
<feature type="transmembrane region" description="Helical" evidence="8">
    <location>
        <begin position="121"/>
        <end position="138"/>
    </location>
</feature>
<evidence type="ECO:0000256" key="1">
    <source>
        <dbReference type="ARBA" id="ARBA00004141"/>
    </source>
</evidence>
<evidence type="ECO:0000256" key="7">
    <source>
        <dbReference type="ARBA" id="ARBA00023136"/>
    </source>
</evidence>
<keyword evidence="6 8" id="KW-1133">Transmembrane helix</keyword>
<keyword evidence="3" id="KW-0813">Transport</keyword>
<feature type="transmembrane region" description="Helical" evidence="8">
    <location>
        <begin position="12"/>
        <end position="33"/>
    </location>
</feature>
<dbReference type="Pfam" id="PF03845">
    <property type="entry name" value="Spore_permease"/>
    <property type="match status" value="1"/>
</dbReference>
<name>A0A6C0G1A5_9BACL</name>
<feature type="transmembrane region" description="Helical" evidence="8">
    <location>
        <begin position="184"/>
        <end position="204"/>
    </location>
</feature>
<feature type="transmembrane region" description="Helical" evidence="8">
    <location>
        <begin position="81"/>
        <end position="101"/>
    </location>
</feature>
<accession>A0A6C0G1A5</accession>
<gene>
    <name evidence="9" type="ORF">GXP70_14270</name>
</gene>
<dbReference type="KEGG" id="plyc:GXP70_14270"/>
<proteinExistence type="inferred from homology"/>
<feature type="transmembrane region" description="Helical" evidence="8">
    <location>
        <begin position="216"/>
        <end position="239"/>
    </location>
</feature>
<feature type="transmembrane region" description="Helical" evidence="8">
    <location>
        <begin position="304"/>
        <end position="322"/>
    </location>
</feature>
<evidence type="ECO:0000256" key="2">
    <source>
        <dbReference type="ARBA" id="ARBA00007998"/>
    </source>
</evidence>
<evidence type="ECO:0000256" key="3">
    <source>
        <dbReference type="ARBA" id="ARBA00022448"/>
    </source>
</evidence>
<evidence type="ECO:0000256" key="4">
    <source>
        <dbReference type="ARBA" id="ARBA00022544"/>
    </source>
</evidence>
<dbReference type="Gene3D" id="1.20.1740.10">
    <property type="entry name" value="Amino acid/polyamine transporter I"/>
    <property type="match status" value="1"/>
</dbReference>
<dbReference type="GO" id="GO:0009847">
    <property type="term" value="P:spore germination"/>
    <property type="evidence" value="ECO:0007669"/>
    <property type="project" value="InterPro"/>
</dbReference>
<evidence type="ECO:0000256" key="8">
    <source>
        <dbReference type="SAM" id="Phobius"/>
    </source>
</evidence>
<comment type="subcellular location">
    <subcellularLocation>
        <location evidence="1">Membrane</location>
        <topology evidence="1">Multi-pass membrane protein</topology>
    </subcellularLocation>
</comment>
<dbReference type="PANTHER" id="PTHR34975:SF2">
    <property type="entry name" value="SPORE GERMINATION PROTEIN A2"/>
    <property type="match status" value="1"/>
</dbReference>
<keyword evidence="10" id="KW-1185">Reference proteome</keyword>
<dbReference type="Proteomes" id="UP000476064">
    <property type="component" value="Chromosome"/>
</dbReference>